<dbReference type="SMART" id="SM01152">
    <property type="entry name" value="DUF167"/>
    <property type="match status" value="1"/>
</dbReference>
<organism evidence="3 4">
    <name type="scientific">Methanoregula formicica (strain DSM 22288 / NBRC 105244 / SMSP)</name>
    <dbReference type="NCBI Taxonomy" id="593750"/>
    <lineage>
        <taxon>Archaea</taxon>
        <taxon>Methanobacteriati</taxon>
        <taxon>Methanobacteriota</taxon>
        <taxon>Stenosarchaea group</taxon>
        <taxon>Methanomicrobia</taxon>
        <taxon>Methanomicrobiales</taxon>
        <taxon>Methanoregulaceae</taxon>
        <taxon>Methanoregula</taxon>
    </lineage>
</organism>
<accession>L0HEG3</accession>
<dbReference type="NCBIfam" id="TIGR00251">
    <property type="entry name" value="DUF167 family protein"/>
    <property type="match status" value="1"/>
</dbReference>
<proteinExistence type="inferred from homology"/>
<dbReference type="OrthoDB" id="53248at2157"/>
<protein>
    <recommendedName>
        <fullName evidence="2">UPF0235 protein Metfor_2125</fullName>
    </recommendedName>
</protein>
<dbReference type="eggNOG" id="arCOG04058">
    <property type="taxonomic scope" value="Archaea"/>
</dbReference>
<dbReference type="RefSeq" id="WP_015286095.1">
    <property type="nucleotide sequence ID" value="NC_019943.1"/>
</dbReference>
<evidence type="ECO:0000313" key="3">
    <source>
        <dbReference type="EMBL" id="AGB03132.1"/>
    </source>
</evidence>
<comment type="similarity">
    <text evidence="1 2">Belongs to the UPF0235 family.</text>
</comment>
<dbReference type="HOGENOM" id="CLU_130694_6_1_2"/>
<dbReference type="Gene3D" id="3.30.1200.10">
    <property type="entry name" value="YggU-like"/>
    <property type="match status" value="1"/>
</dbReference>
<dbReference type="STRING" id="593750.Metfor_2125"/>
<sequence>MPGITDALSLEKNGIVIAIEVTAGGKKDAFPAGYNEWRKMIGCRVSAPALEGRANKAVIELVARTFERPVAAVSLLSGATSPQKRIRVEGISVNEALALLEKSG</sequence>
<dbReference type="InParanoid" id="L0HEG3"/>
<gene>
    <name evidence="3" type="ordered locus">Metfor_2125</name>
</gene>
<evidence type="ECO:0000313" key="4">
    <source>
        <dbReference type="Proteomes" id="UP000010824"/>
    </source>
</evidence>
<dbReference type="Pfam" id="PF02594">
    <property type="entry name" value="DUF167"/>
    <property type="match status" value="1"/>
</dbReference>
<reference evidence="3 4" key="2">
    <citation type="journal article" date="2014" name="Genome Announc.">
        <title>Complete Genome Sequence of Methanoregula formicica SMSPT, a Mesophilic Hydrogenotrophic Methanogen Isolated from a Methanogenic Upflow Anaerobic Sludge Blanket Reactor.</title>
        <authorList>
            <person name="Yamamoto K."/>
            <person name="Tamaki H."/>
            <person name="Cadillo-Quiroz H."/>
            <person name="Imachi H."/>
            <person name="Kyrpides N."/>
            <person name="Woyke T."/>
            <person name="Goodwin L."/>
            <person name="Zinder S.H."/>
            <person name="Kamagata Y."/>
            <person name="Liu W.T."/>
        </authorList>
    </citation>
    <scope>NUCLEOTIDE SEQUENCE [LARGE SCALE GENOMIC DNA]</scope>
    <source>
        <strain evidence="4">DSM 22288 / NBRC 105244 / SMSP</strain>
    </source>
</reference>
<evidence type="ECO:0000256" key="1">
    <source>
        <dbReference type="ARBA" id="ARBA00010364"/>
    </source>
</evidence>
<dbReference type="SUPFAM" id="SSF69786">
    <property type="entry name" value="YggU-like"/>
    <property type="match status" value="1"/>
</dbReference>
<dbReference type="Proteomes" id="UP000010824">
    <property type="component" value="Chromosome"/>
</dbReference>
<name>L0HEG3_METFS</name>
<evidence type="ECO:0000256" key="2">
    <source>
        <dbReference type="HAMAP-Rule" id="MF_00634"/>
    </source>
</evidence>
<dbReference type="HAMAP" id="MF_00634">
    <property type="entry name" value="UPF0235"/>
    <property type="match status" value="1"/>
</dbReference>
<reference evidence="4" key="1">
    <citation type="submission" date="2011-12" db="EMBL/GenBank/DDBJ databases">
        <title>Complete sequence of Methanoregula formicicum SMSP.</title>
        <authorList>
            <person name="Lucas S."/>
            <person name="Han J."/>
            <person name="Lapidus A."/>
            <person name="Cheng J.-F."/>
            <person name="Goodwin L."/>
            <person name="Pitluck S."/>
            <person name="Peters L."/>
            <person name="Ovchinnikova G."/>
            <person name="Teshima H."/>
            <person name="Detter J.C."/>
            <person name="Han C."/>
            <person name="Tapia R."/>
            <person name="Land M."/>
            <person name="Hauser L."/>
            <person name="Kyrpides N."/>
            <person name="Ivanova N."/>
            <person name="Pagani I."/>
            <person name="Imachi H."/>
            <person name="Tamaki H."/>
            <person name="Sekiguchi Y."/>
            <person name="Kamagata Y."/>
            <person name="Cadillo-Quiroz H."/>
            <person name="Zinder S."/>
            <person name="Liu W.-T."/>
            <person name="Woyke T."/>
        </authorList>
    </citation>
    <scope>NUCLEOTIDE SEQUENCE [LARGE SCALE GENOMIC DNA]</scope>
    <source>
        <strain evidence="4">DSM 22288 / NBRC 105244 / SMSP</strain>
    </source>
</reference>
<dbReference type="GeneID" id="14309517"/>
<dbReference type="KEGG" id="mfo:Metfor_2125"/>
<dbReference type="EMBL" id="CP003167">
    <property type="protein sequence ID" value="AGB03132.1"/>
    <property type="molecule type" value="Genomic_DNA"/>
</dbReference>
<dbReference type="InterPro" id="IPR036591">
    <property type="entry name" value="YggU-like_sf"/>
</dbReference>
<keyword evidence="4" id="KW-1185">Reference proteome</keyword>
<dbReference type="AlphaFoldDB" id="L0HEG3"/>
<dbReference type="InterPro" id="IPR003746">
    <property type="entry name" value="DUF167"/>
</dbReference>
<dbReference type="FunCoup" id="L0HEG3">
    <property type="interactions" value="5"/>
</dbReference>